<proteinExistence type="predicted"/>
<dbReference type="EMBL" id="CDHK01000005">
    <property type="protein sequence ID" value="CEJ56954.1"/>
    <property type="molecule type" value="Genomic_DNA"/>
</dbReference>
<evidence type="ECO:0000313" key="3">
    <source>
        <dbReference type="EMBL" id="CEJ56954.1"/>
    </source>
</evidence>
<evidence type="ECO:0000313" key="4">
    <source>
        <dbReference type="Proteomes" id="UP000042958"/>
    </source>
</evidence>
<accession>A0A0F7TK69</accession>
<dbReference type="Gene3D" id="1.20.1050.10">
    <property type="match status" value="1"/>
</dbReference>
<dbReference type="SUPFAM" id="SSF52833">
    <property type="entry name" value="Thioredoxin-like"/>
    <property type="match status" value="1"/>
</dbReference>
<dbReference type="SUPFAM" id="SSF47616">
    <property type="entry name" value="GST C-terminal domain-like"/>
    <property type="match status" value="1"/>
</dbReference>
<dbReference type="AlphaFoldDB" id="A0A0F7TK69"/>
<dbReference type="InterPro" id="IPR004045">
    <property type="entry name" value="Glutathione_S-Trfase_N"/>
</dbReference>
<gene>
    <name evidence="3" type="ORF">PMG11_05665</name>
</gene>
<reference evidence="4" key="1">
    <citation type="journal article" date="2015" name="Genome Announc.">
        <title>Draft genome sequence of the fungus Penicillium brasilianum MG11.</title>
        <authorList>
            <person name="Horn F."/>
            <person name="Linde J."/>
            <person name="Mattern D.J."/>
            <person name="Walther G."/>
            <person name="Guthke R."/>
            <person name="Brakhage A.A."/>
            <person name="Valiante V."/>
        </authorList>
    </citation>
    <scope>NUCLEOTIDE SEQUENCE [LARGE SCALE GENOMIC DNA]</scope>
    <source>
        <strain evidence="4">MG11</strain>
    </source>
</reference>
<feature type="domain" description="GST N-terminal" evidence="1">
    <location>
        <begin position="23"/>
        <end position="100"/>
    </location>
</feature>
<dbReference type="Proteomes" id="UP000042958">
    <property type="component" value="Unassembled WGS sequence"/>
</dbReference>
<dbReference type="InterPro" id="IPR054416">
    <property type="entry name" value="GST_UstS-like_C"/>
</dbReference>
<dbReference type="Pfam" id="PF22041">
    <property type="entry name" value="GST_C_7"/>
    <property type="match status" value="1"/>
</dbReference>
<feature type="domain" description="Glutathione S-transferase UstS-like C-terminal" evidence="2">
    <location>
        <begin position="128"/>
        <end position="252"/>
    </location>
</feature>
<evidence type="ECO:0000259" key="2">
    <source>
        <dbReference type="Pfam" id="PF22041"/>
    </source>
</evidence>
<dbReference type="OrthoDB" id="4951845at2759"/>
<organism evidence="3 4">
    <name type="scientific">Penicillium brasilianum</name>
    <dbReference type="NCBI Taxonomy" id="104259"/>
    <lineage>
        <taxon>Eukaryota</taxon>
        <taxon>Fungi</taxon>
        <taxon>Dikarya</taxon>
        <taxon>Ascomycota</taxon>
        <taxon>Pezizomycotina</taxon>
        <taxon>Eurotiomycetes</taxon>
        <taxon>Eurotiomycetidae</taxon>
        <taxon>Eurotiales</taxon>
        <taxon>Aspergillaceae</taxon>
        <taxon>Penicillium</taxon>
    </lineage>
</organism>
<evidence type="ECO:0000259" key="1">
    <source>
        <dbReference type="Pfam" id="PF13409"/>
    </source>
</evidence>
<dbReference type="InterPro" id="IPR036282">
    <property type="entry name" value="Glutathione-S-Trfase_C_sf"/>
</dbReference>
<dbReference type="STRING" id="104259.A0A0F7TK69"/>
<keyword evidence="4" id="KW-1185">Reference proteome</keyword>
<dbReference type="Pfam" id="PF13409">
    <property type="entry name" value="GST_N_2"/>
    <property type="match status" value="1"/>
</dbReference>
<dbReference type="InterPro" id="IPR036249">
    <property type="entry name" value="Thioredoxin-like_sf"/>
</dbReference>
<protein>
    <submittedName>
        <fullName evidence="3">Uncharacterized protein</fullName>
    </submittedName>
</protein>
<name>A0A0F7TK69_PENBI</name>
<sequence>MANSEPVQFFDIVSTLPGAQKSWSPNTLKVRSVLNFKGIPYTQSWISYPDIAPLTKGLGLGPNEIGIPYTLPVIIHKSTVTSNPHGAMMDSLPIVMHLDKAFPSRPLFPSGDASYALLIAVSKIASGLGPAIGSLIIPRVADYMDPRGKEYFIETRSKSFGKPYSEIRPTDQETIDELWKKLEIEAGPLVKMLRGREGKKGPFFEGETPGYVDLFLACHFAFFERIDREAFDRLMAIGNGEFKALWKACEPWIDGQGEEREWTVPQTAA</sequence>
<dbReference type="Gene3D" id="3.40.30.10">
    <property type="entry name" value="Glutaredoxin"/>
    <property type="match status" value="1"/>
</dbReference>